<keyword evidence="1" id="KW-0472">Membrane</keyword>
<proteinExistence type="predicted"/>
<gene>
    <name evidence="2" type="ORF">HPS55_09465</name>
</gene>
<sequence length="329" mass="37036">MKEIIFIRNNIDKWQQAELIMDDTSMHSPDELADTYIRVTADLAFARTHYPQSRVTEYLNNLASAIHNEIYSNKKEKWSRLITFWTREVPVVMYSERRLLAVSLLIMLVSMVIGAVSQAADPEFARVILGDRYVDMTLDNISRGKPMDVYSGGNETEMFLGITFNNIGVALRTYVMGIFTSIGTGWMLLYNGIMLGCFETLFWQHGLLGESVLSVFLHGTLEISAIVVAGAAGLAMGNGWLFPGTYPRGVAFRRGARRGMKIVVGTVPLFVVAGFIEGFITRHTELPDMLRAGVIALSAAFVIYYFVVLPHKTIRFRKTKYQQYAKTKD</sequence>
<organism evidence="2 3">
    <name type="scientific">Xylanibacter rodentium</name>
    <dbReference type="NCBI Taxonomy" id="2736289"/>
    <lineage>
        <taxon>Bacteria</taxon>
        <taxon>Pseudomonadati</taxon>
        <taxon>Bacteroidota</taxon>
        <taxon>Bacteroidia</taxon>
        <taxon>Bacteroidales</taxon>
        <taxon>Prevotellaceae</taxon>
        <taxon>Xylanibacter</taxon>
    </lineage>
</organism>
<feature type="transmembrane region" description="Helical" evidence="1">
    <location>
        <begin position="223"/>
        <end position="242"/>
    </location>
</feature>
<dbReference type="Pfam" id="PF01944">
    <property type="entry name" value="SpoIIM"/>
    <property type="match status" value="1"/>
</dbReference>
<dbReference type="GeneID" id="82157989"/>
<evidence type="ECO:0000313" key="2">
    <source>
        <dbReference type="EMBL" id="NPE14546.1"/>
    </source>
</evidence>
<feature type="transmembrane region" description="Helical" evidence="1">
    <location>
        <begin position="292"/>
        <end position="310"/>
    </location>
</feature>
<dbReference type="Proteomes" id="UP001193734">
    <property type="component" value="Unassembled WGS sequence"/>
</dbReference>
<keyword evidence="1" id="KW-0812">Transmembrane</keyword>
<accession>A0ABX2AVF7</accession>
<comment type="caution">
    <text evidence="2">The sequence shown here is derived from an EMBL/GenBank/DDBJ whole genome shotgun (WGS) entry which is preliminary data.</text>
</comment>
<keyword evidence="3" id="KW-1185">Reference proteome</keyword>
<feature type="transmembrane region" description="Helical" evidence="1">
    <location>
        <begin position="158"/>
        <end position="179"/>
    </location>
</feature>
<reference evidence="2 3" key="1">
    <citation type="submission" date="2020-05" db="EMBL/GenBank/DDBJ databases">
        <title>Distinct polysaccharide utilization as determinants for interspecies competition between intestinal Prevotella spp.</title>
        <authorList>
            <person name="Galvez E.J.C."/>
            <person name="Iljazovic A."/>
            <person name="Strowig T."/>
        </authorList>
    </citation>
    <scope>NUCLEOTIDE SEQUENCE [LARGE SCALE GENOMIC DNA]</scope>
    <source>
        <strain evidence="2 3">PROD</strain>
    </source>
</reference>
<keyword evidence="1" id="KW-1133">Transmembrane helix</keyword>
<evidence type="ECO:0000256" key="1">
    <source>
        <dbReference type="SAM" id="Phobius"/>
    </source>
</evidence>
<name>A0ABX2AVF7_9BACT</name>
<protein>
    <submittedName>
        <fullName evidence="2">Stage II sporulation protein M</fullName>
    </submittedName>
</protein>
<dbReference type="PANTHER" id="PTHR35337">
    <property type="entry name" value="SLR1478 PROTEIN"/>
    <property type="match status" value="1"/>
</dbReference>
<feature type="transmembrane region" description="Helical" evidence="1">
    <location>
        <begin position="262"/>
        <end position="280"/>
    </location>
</feature>
<dbReference type="PANTHER" id="PTHR35337:SF1">
    <property type="entry name" value="SLR1478 PROTEIN"/>
    <property type="match status" value="1"/>
</dbReference>
<dbReference type="InterPro" id="IPR002798">
    <property type="entry name" value="SpoIIM-like"/>
</dbReference>
<dbReference type="RefSeq" id="WP_172174157.1">
    <property type="nucleotide sequence ID" value="NZ_CASGIA010000049.1"/>
</dbReference>
<feature type="transmembrane region" description="Helical" evidence="1">
    <location>
        <begin position="99"/>
        <end position="120"/>
    </location>
</feature>
<feature type="transmembrane region" description="Helical" evidence="1">
    <location>
        <begin position="186"/>
        <end position="203"/>
    </location>
</feature>
<dbReference type="EMBL" id="JABKKE010000015">
    <property type="protein sequence ID" value="NPE14546.1"/>
    <property type="molecule type" value="Genomic_DNA"/>
</dbReference>
<evidence type="ECO:0000313" key="3">
    <source>
        <dbReference type="Proteomes" id="UP001193734"/>
    </source>
</evidence>